<dbReference type="AlphaFoldDB" id="A0A7C1ZHJ7"/>
<evidence type="ECO:0000313" key="1">
    <source>
        <dbReference type="EMBL" id="HEC74288.1"/>
    </source>
</evidence>
<gene>
    <name evidence="1" type="ORF">ENI26_07945</name>
</gene>
<sequence length="65" mass="7369">MLKNACCQISMSEIHHGHGNNRIAMAIKVQQVGCLYGDTHQSKYSELRLACNPYETTKRMAKNLM</sequence>
<accession>A0A7C1ZHJ7</accession>
<dbReference type="EMBL" id="DRHY01000178">
    <property type="protein sequence ID" value="HEC74288.1"/>
    <property type="molecule type" value="Genomic_DNA"/>
</dbReference>
<reference evidence="1" key="1">
    <citation type="journal article" date="2020" name="mSystems">
        <title>Genome- and Community-Level Interaction Insights into Carbon Utilization and Element Cycling Functions of Hydrothermarchaeota in Hydrothermal Sediment.</title>
        <authorList>
            <person name="Zhou Z."/>
            <person name="Liu Y."/>
            <person name="Xu W."/>
            <person name="Pan J."/>
            <person name="Luo Z.H."/>
            <person name="Li M."/>
        </authorList>
    </citation>
    <scope>NUCLEOTIDE SEQUENCE [LARGE SCALE GENOMIC DNA]</scope>
    <source>
        <strain evidence="1">HyVt-380</strain>
    </source>
</reference>
<organism evidence="1">
    <name type="scientific">Methylophaga aminisulfidivorans</name>
    <dbReference type="NCBI Taxonomy" id="230105"/>
    <lineage>
        <taxon>Bacteria</taxon>
        <taxon>Pseudomonadati</taxon>
        <taxon>Pseudomonadota</taxon>
        <taxon>Gammaproteobacteria</taxon>
        <taxon>Thiotrichales</taxon>
        <taxon>Piscirickettsiaceae</taxon>
        <taxon>Methylophaga</taxon>
    </lineage>
</organism>
<protein>
    <submittedName>
        <fullName evidence="1">Uncharacterized protein</fullName>
    </submittedName>
</protein>
<dbReference type="Proteomes" id="UP000886384">
    <property type="component" value="Unassembled WGS sequence"/>
</dbReference>
<name>A0A7C1ZHJ7_9GAMM</name>
<proteinExistence type="predicted"/>
<comment type="caution">
    <text evidence="1">The sequence shown here is derived from an EMBL/GenBank/DDBJ whole genome shotgun (WGS) entry which is preliminary data.</text>
</comment>